<dbReference type="OrthoDB" id="1204817at2"/>
<comment type="caution">
    <text evidence="2">The sequence shown here is derived from an EMBL/GenBank/DDBJ whole genome shotgun (WGS) entry which is preliminary data.</text>
</comment>
<evidence type="ECO:0000256" key="1">
    <source>
        <dbReference type="SAM" id="SignalP"/>
    </source>
</evidence>
<organism evidence="2 3">
    <name type="scientific">Prolixibacter bellariivorans</name>
    <dbReference type="NCBI Taxonomy" id="314319"/>
    <lineage>
        <taxon>Bacteria</taxon>
        <taxon>Pseudomonadati</taxon>
        <taxon>Bacteroidota</taxon>
        <taxon>Bacteroidia</taxon>
        <taxon>Marinilabiliales</taxon>
        <taxon>Prolixibacteraceae</taxon>
        <taxon>Prolixibacter</taxon>
    </lineage>
</organism>
<dbReference type="Proteomes" id="UP000391834">
    <property type="component" value="Unassembled WGS sequence"/>
</dbReference>
<dbReference type="SUPFAM" id="SSF50998">
    <property type="entry name" value="Quinoprotein alcohol dehydrogenase-like"/>
    <property type="match status" value="1"/>
</dbReference>
<evidence type="ECO:0000313" key="2">
    <source>
        <dbReference type="EMBL" id="GET33113.1"/>
    </source>
</evidence>
<dbReference type="InterPro" id="IPR011047">
    <property type="entry name" value="Quinoprotein_ADH-like_sf"/>
</dbReference>
<reference evidence="2 3" key="1">
    <citation type="submission" date="2019-10" db="EMBL/GenBank/DDBJ databases">
        <title>Prolixibacter strains distinguished by the presence of nitrate reductase genes were adept at nitrate-dependent anaerobic corrosion of metallic iron and carbon steel.</title>
        <authorList>
            <person name="Iino T."/>
            <person name="Shono N."/>
            <person name="Ito K."/>
            <person name="Nakamura R."/>
            <person name="Sueoka K."/>
            <person name="Harayama S."/>
            <person name="Ohkuma M."/>
        </authorList>
    </citation>
    <scope>NUCLEOTIDE SEQUENCE [LARGE SCALE GENOMIC DNA]</scope>
    <source>
        <strain evidence="2 3">JCM 13498</strain>
    </source>
</reference>
<dbReference type="PROSITE" id="PS51257">
    <property type="entry name" value="PROKAR_LIPOPROTEIN"/>
    <property type="match status" value="1"/>
</dbReference>
<protein>
    <recommendedName>
        <fullName evidence="4">Lipoprotein</fullName>
    </recommendedName>
</protein>
<feature type="signal peptide" evidence="1">
    <location>
        <begin position="1"/>
        <end position="23"/>
    </location>
</feature>
<dbReference type="AlphaFoldDB" id="A0A5M4AZS6"/>
<dbReference type="EMBL" id="BLAX01000001">
    <property type="protein sequence ID" value="GET33113.1"/>
    <property type="molecule type" value="Genomic_DNA"/>
</dbReference>
<dbReference type="InterPro" id="IPR031815">
    <property type="entry name" value="DUF5074"/>
</dbReference>
<gene>
    <name evidence="2" type="ORF">PbJCM13498_19760</name>
</gene>
<feature type="chain" id="PRO_5024279439" description="Lipoprotein" evidence="1">
    <location>
        <begin position="24"/>
        <end position="681"/>
    </location>
</feature>
<proteinExistence type="predicted"/>
<dbReference type="InterPro" id="IPR015943">
    <property type="entry name" value="WD40/YVTN_repeat-like_dom_sf"/>
</dbReference>
<evidence type="ECO:0008006" key="4">
    <source>
        <dbReference type="Google" id="ProtNLM"/>
    </source>
</evidence>
<accession>A0A5M4AZS6</accession>
<dbReference type="Pfam" id="PF16819">
    <property type="entry name" value="DUF5074"/>
    <property type="match status" value="1"/>
</dbReference>
<keyword evidence="3" id="KW-1185">Reference proteome</keyword>
<dbReference type="RefSeq" id="WP_153637581.1">
    <property type="nucleotide sequence ID" value="NZ_BLAX01000001.1"/>
</dbReference>
<name>A0A5M4AZS6_9BACT</name>
<keyword evidence="1" id="KW-0732">Signal</keyword>
<evidence type="ECO:0000313" key="3">
    <source>
        <dbReference type="Proteomes" id="UP000391834"/>
    </source>
</evidence>
<dbReference type="Gene3D" id="2.130.10.10">
    <property type="entry name" value="YVTN repeat-like/Quinoprotein amine dehydrogenase"/>
    <property type="match status" value="1"/>
</dbReference>
<sequence>MGRNRILALVSSLLLLLAGCAKDNTIRTNFTANTEQISRENTERITYVNERITLTGNGTLKSAESPEDYTYTSAVDIYNTVFDKVIIQSSNATYTVYSGQTVLLPKGLTYSGNITVNDGGLLVVVGDLAGTTVSGTGTIVINPTGVFTGKYLNIDSGLKLVNYGEWNVDKNVNLNGTLENHSIISFDAMNNNSSGRVVNTGKISLAGDLNNNGVIDNMGTFITGGTVNLNSGATLNNACHFETAKMQSNGLTHSTEYLKIDDQLTVNGGSILMLGAQSVTDAGTISLNGKIAGNSDNYAGIIIRNSFQSNWGARITGKIDIRYDNEITSSDPDLLGPQVTFKSVYFPATECVPQYGTNPANSFTLVANVKAPIDSRGNTLSATSVDIQGDYAYVSYHLHGAEFGGLIEVYDITDPSAPTIVSQYWTENVDFNHLEVDGNKLYVTGGQDPDKAHVATAATFTIIDLKNGELPNVAPTFYTLPSYSGDCVHLADNGNLYLATGNTGGQFITANADNGSIINTRDALTAKYFDSDGNTIVGLQGGTAGLLSVFNENNGLNPVRTIPVGEISPENGKSVVRLKDGLAYVCEGTSGLMVFDVNDVSGTAVKSFNPHDGDTNGVDIDHGLIYVANGAGGIYVLDKNTFKVYGNYNYDGSANFVRAVDNYIFVANGTGGLKILMRGNP</sequence>